<feature type="compositionally biased region" description="Low complexity" evidence="1">
    <location>
        <begin position="829"/>
        <end position="846"/>
    </location>
</feature>
<keyword evidence="4" id="KW-1185">Reference proteome</keyword>
<organism evidence="3 4">
    <name type="scientific">Streptomyces himastatinicus ATCC 53653</name>
    <dbReference type="NCBI Taxonomy" id="457427"/>
    <lineage>
        <taxon>Bacteria</taxon>
        <taxon>Bacillati</taxon>
        <taxon>Actinomycetota</taxon>
        <taxon>Actinomycetes</taxon>
        <taxon>Kitasatosporales</taxon>
        <taxon>Streptomycetaceae</taxon>
        <taxon>Streptomyces</taxon>
        <taxon>Streptomyces violaceusniger group</taxon>
    </lineage>
</organism>
<dbReference type="RefSeq" id="WP_009721019.1">
    <property type="nucleotide sequence ID" value="NZ_GG657754.1"/>
</dbReference>
<sequence length="893" mass="94524">MYDIEYPEEVDGLLFALLGTKPLQAKAGKAWVSRDLYTELGSWILDMRGRILDSITEVRDSLPPNVADAYEQSLSQVVNRNGADAFQRFAQQMDLFADNQGKLSLQIQKAHFEIIAEIIALILELAILAAVSVFTGGASASEMILARMRARLAILMTVDRLLRYIQFFPSLTQAMEEAITSLAVQLTAMAINPPEQQAGGIDWKDVGISAAVGALAGFFVGQLGAGAFNLKSILSNVFRNNFGKDVFGKFEIQFKNIFNRHNANNAIFDVPSAFLAEGFGETIAVAIILGKWNWTDLVGAGLSGVSELFMHGPVAQSSGSLHTKVFPDGNVFTEFQKNTADILIKRLSEGPGNPSKVTSASGPKDLTPTPPATPPTTVGSSVPAAPYSPAPGAGNTPPPQVDPIDYDSSDTGSISSYEPSLFDGDANFSDTSSVTSYDSSTTGDTPDSFTTPKSPTVPDAVGNHVKSPDLLKDPNSLTTSPEFQNIASVLDTPGPIATPTGPDALKTPNLANNPSAVTGPSALNNPAALNTPLPKIPTVSQPDSELTNYGDLDSAENSTESLTGTPQNNTGSPNGMPTNTPASHPLPQQTPTGQPRLEQGSGEQETQAGPRTDTGPGDAAEPHPGDENTPHPGDSERTPGSGVPGAQSQDAVVRARGTYADALTAYADALRTVDELGGEVQPGTGTGNDTTVALADAQARAQQAHGQLLDAAARLRDLGIPPHAAGPNEHGHIPPQPQRNDAQREWIANQITPDDVPDVLAEDLLQLHGPGAAPSELDPLDHVRLLMAPPTPWPVAVDTVAANASLRLWDGAYADFKDAALNGDTHPEATPQPTTSHTTAPQTTAAEVDRSWDRAVALCCRWRRLPSWRLPLRRSPRTRRRYGRSRPPAEGAG</sequence>
<gene>
    <name evidence="3" type="ORF">SSOG_08936</name>
</gene>
<feature type="compositionally biased region" description="Polar residues" evidence="1">
    <location>
        <begin position="509"/>
        <end position="528"/>
    </location>
</feature>
<dbReference type="HOGENOM" id="CLU_323621_0_0_11"/>
<feature type="transmembrane region" description="Helical" evidence="2">
    <location>
        <begin position="114"/>
        <end position="134"/>
    </location>
</feature>
<feature type="compositionally biased region" description="Low complexity" evidence="1">
    <location>
        <begin position="375"/>
        <end position="394"/>
    </location>
</feature>
<dbReference type="OrthoDB" id="1215854at2"/>
<dbReference type="EMBL" id="GG657754">
    <property type="protein sequence ID" value="EFL29222.1"/>
    <property type="molecule type" value="Genomic_DNA"/>
</dbReference>
<evidence type="ECO:0000256" key="1">
    <source>
        <dbReference type="SAM" id="MobiDB-lite"/>
    </source>
</evidence>
<evidence type="ECO:0000313" key="3">
    <source>
        <dbReference type="EMBL" id="EFL29222.1"/>
    </source>
</evidence>
<dbReference type="STRING" id="457427.SSOG_08936"/>
<dbReference type="Proteomes" id="UP000003963">
    <property type="component" value="Unassembled WGS sequence"/>
</dbReference>
<reference evidence="3 4" key="1">
    <citation type="submission" date="2009-02" db="EMBL/GenBank/DDBJ databases">
        <title>Annotation of Streptomyces hygroscopicus strain ATCC 53653.</title>
        <authorList>
            <consortium name="The Broad Institute Genome Sequencing Platform"/>
            <consortium name="Broad Institute Microbial Sequencing Center"/>
            <person name="Fischbach M."/>
            <person name="Godfrey P."/>
            <person name="Ward D."/>
            <person name="Young S."/>
            <person name="Zeng Q."/>
            <person name="Koehrsen M."/>
            <person name="Alvarado L."/>
            <person name="Berlin A.M."/>
            <person name="Bochicchio J."/>
            <person name="Borenstein D."/>
            <person name="Chapman S.B."/>
            <person name="Chen Z."/>
            <person name="Engels R."/>
            <person name="Freedman E."/>
            <person name="Gellesch M."/>
            <person name="Goldberg J."/>
            <person name="Griggs A."/>
            <person name="Gujja S."/>
            <person name="Heilman E.R."/>
            <person name="Heiman D.I."/>
            <person name="Hepburn T.A."/>
            <person name="Howarth C."/>
            <person name="Jen D."/>
            <person name="Larson L."/>
            <person name="Lewis B."/>
            <person name="Mehta T."/>
            <person name="Park D."/>
            <person name="Pearson M."/>
            <person name="Richards J."/>
            <person name="Roberts A."/>
            <person name="Saif S."/>
            <person name="Shea T.D."/>
            <person name="Shenoy N."/>
            <person name="Sisk P."/>
            <person name="Stolte C."/>
            <person name="Sykes S.N."/>
            <person name="Thomson T."/>
            <person name="Walk T."/>
            <person name="White J."/>
            <person name="Yandava C."/>
            <person name="Straight P."/>
            <person name="Clardy J."/>
            <person name="Hung D."/>
            <person name="Kolter R."/>
            <person name="Mekalanos J."/>
            <person name="Walker S."/>
            <person name="Walsh C.T."/>
            <person name="Wieland-Brown L.C."/>
            <person name="Haas B."/>
            <person name="Nusbaum C."/>
            <person name="Birren B."/>
        </authorList>
    </citation>
    <scope>NUCLEOTIDE SEQUENCE [LARGE SCALE GENOMIC DNA]</scope>
    <source>
        <strain evidence="3 4">ATCC 53653</strain>
    </source>
</reference>
<accession>D9WJC5</accession>
<feature type="region of interest" description="Disordered" evidence="1">
    <location>
        <begin position="347"/>
        <end position="648"/>
    </location>
</feature>
<feature type="region of interest" description="Disordered" evidence="1">
    <location>
        <begin position="821"/>
        <end position="848"/>
    </location>
</feature>
<feature type="compositionally biased region" description="Low complexity" evidence="1">
    <location>
        <begin position="429"/>
        <end position="451"/>
    </location>
</feature>
<feature type="compositionally biased region" description="Polar residues" evidence="1">
    <location>
        <begin position="555"/>
        <end position="593"/>
    </location>
</feature>
<proteinExistence type="predicted"/>
<feature type="compositionally biased region" description="Basic and acidic residues" evidence="1">
    <location>
        <begin position="620"/>
        <end position="637"/>
    </location>
</feature>
<name>D9WJC5_9ACTN</name>
<evidence type="ECO:0000256" key="2">
    <source>
        <dbReference type="SAM" id="Phobius"/>
    </source>
</evidence>
<keyword evidence="2" id="KW-0812">Transmembrane</keyword>
<feature type="compositionally biased region" description="Polar residues" evidence="1">
    <location>
        <begin position="409"/>
        <end position="418"/>
    </location>
</feature>
<feature type="compositionally biased region" description="Polar residues" evidence="1">
    <location>
        <begin position="475"/>
        <end position="487"/>
    </location>
</feature>
<feature type="compositionally biased region" description="Polar residues" evidence="1">
    <location>
        <begin position="538"/>
        <end position="547"/>
    </location>
</feature>
<keyword evidence="2" id="KW-0472">Membrane</keyword>
<protein>
    <submittedName>
        <fullName evidence="3">Putative serine/arginine repetitive matrix protein 1</fullName>
    </submittedName>
</protein>
<dbReference type="AlphaFoldDB" id="D9WJC5"/>
<keyword evidence="2" id="KW-1133">Transmembrane helix</keyword>
<evidence type="ECO:0000313" key="4">
    <source>
        <dbReference type="Proteomes" id="UP000003963"/>
    </source>
</evidence>